<feature type="compositionally biased region" description="Basic and acidic residues" evidence="1">
    <location>
        <begin position="398"/>
        <end position="419"/>
    </location>
</feature>
<feature type="compositionally biased region" description="Low complexity" evidence="1">
    <location>
        <begin position="1049"/>
        <end position="1058"/>
    </location>
</feature>
<gene>
    <name evidence="3" type="ORF">EJ08DRAFT_410011</name>
</gene>
<comment type="caution">
    <text evidence="3">The sequence shown here is derived from an EMBL/GenBank/DDBJ whole genome shotgun (WGS) entry which is preliminary data.</text>
</comment>
<feature type="compositionally biased region" description="Polar residues" evidence="1">
    <location>
        <begin position="669"/>
        <end position="690"/>
    </location>
</feature>
<feature type="region of interest" description="Disordered" evidence="1">
    <location>
        <begin position="786"/>
        <end position="865"/>
    </location>
</feature>
<feature type="compositionally biased region" description="Polar residues" evidence="1">
    <location>
        <begin position="851"/>
        <end position="862"/>
    </location>
</feature>
<sequence>MSTNNASSKITSSGNTTTASANASGAKGAPKMSTGGGKALEAARKPASPMDPQQKKPATPSAWQRGSTNPLTNRASGPVVSNGVMNNAAKPASLGKGPAVPPKDSNSPDKQSSDRIALLLAHSAGLNAIITLKSGERYTGTFSSNSSSSRYQIKMAKKLAPAGKQTNGAAEDFVGKGQDRDMDFDVANVVDLALQNVRFEKPKAQNGVSSSFMTDTDISAGRGVRERNLERWDSDSHTSGIDMSLSSSGNAAWDQFEVNKKITGLESTYDENIYTTVINTNAPDYKQRLAKATKVEREIMGSGTQGNRHIAEERGLQMPEDNGVDEESKYSGVHRSAEWKALSSGQPNKYTPPAARKAAPAGVSSDPSILSTSRPEPPTTAKTPEPEAGAVKVPAEAKGTKVPETKAPTDDKLTDDKAAPLKAAPASVLTPQYPRGQTKEGGATETVEKDVVHAFKQFTQAEKIRVQEHQRATARRDKAVKLNDLKKFAENFKLHTAVPKDLVPILAKDKKKQDEIVMKAKIAADEGSTKTTPTKVITSTAATPITEQKVAKSAATRAIEPGHTSPLASSDRHNPRSRNNQAQLSQSLRGPSAGNQQLPGRPGPGNLGNRLAFQQQQQQHHNRQSGPPMNNPQPFYDPRIPPTGPSANSSGLTSPTGSNKPWNVKANAFTPNPNSLTFVPTPSNASTGSSPVRGEPVSRPTELRAPKPGNFFQGRAPIKPAAERPCVGEAFNPIVRMKKEAEEKGEKDKFADNGGIPQAFRTPPTWPTNKENTDVTYAMLFEQNQQSATSVPHHNTNISQQPYQNQLPQFPPNHQGSMHMGHTPHQTPRHHNVQPHHGNPGTPHHYDDNRMQYSHSTSSVQPSPRMPPNYLQPYQVQGQPGQFYPQPVQGFAMQGGGQPMAHRQVSNGGGPQFVPQLMVGQMGGPMMGHAPGGPQFVGVPQYAYPSPMPNQAYPQFANGMPGQPGSSYSSPRAPQMIPGPQQGHPPPGAQIMYVQQHPGQQPGMYPSPGQMPTVRGPFPGQLQQQYSASPHYPQPPQPHRGTASGSYVQPLMMQAGPPQGMPPSGPPMAPEGASNET</sequence>
<evidence type="ECO:0000256" key="1">
    <source>
        <dbReference type="SAM" id="MobiDB-lite"/>
    </source>
</evidence>
<proteinExistence type="predicted"/>
<evidence type="ECO:0000313" key="4">
    <source>
        <dbReference type="Proteomes" id="UP000800235"/>
    </source>
</evidence>
<feature type="region of interest" description="Disordered" evidence="1">
    <location>
        <begin position="1000"/>
        <end position="1077"/>
    </location>
</feature>
<organism evidence="3 4">
    <name type="scientific">Tothia fuscella</name>
    <dbReference type="NCBI Taxonomy" id="1048955"/>
    <lineage>
        <taxon>Eukaryota</taxon>
        <taxon>Fungi</taxon>
        <taxon>Dikarya</taxon>
        <taxon>Ascomycota</taxon>
        <taxon>Pezizomycotina</taxon>
        <taxon>Dothideomycetes</taxon>
        <taxon>Pleosporomycetidae</taxon>
        <taxon>Venturiales</taxon>
        <taxon>Cylindrosympodiaceae</taxon>
        <taxon>Tothia</taxon>
    </lineage>
</organism>
<dbReference type="Proteomes" id="UP000800235">
    <property type="component" value="Unassembled WGS sequence"/>
</dbReference>
<evidence type="ECO:0000313" key="3">
    <source>
        <dbReference type="EMBL" id="KAF2424816.1"/>
    </source>
</evidence>
<feature type="compositionally biased region" description="Low complexity" evidence="1">
    <location>
        <begin position="379"/>
        <end position="390"/>
    </location>
</feature>
<feature type="region of interest" description="Disordered" evidence="1">
    <location>
        <begin position="341"/>
        <end position="444"/>
    </location>
</feature>
<accession>A0A9P4TUD3</accession>
<feature type="compositionally biased region" description="Polar residues" evidence="1">
    <location>
        <begin position="645"/>
        <end position="661"/>
    </location>
</feature>
<feature type="region of interest" description="Disordered" evidence="1">
    <location>
        <begin position="1"/>
        <end position="112"/>
    </location>
</feature>
<protein>
    <recommendedName>
        <fullName evidence="2">LsmAD domain-containing protein</fullName>
    </recommendedName>
</protein>
<dbReference type="AlphaFoldDB" id="A0A9P4TUD3"/>
<feature type="domain" description="LsmAD" evidence="2">
    <location>
        <begin position="263"/>
        <end position="336"/>
    </location>
</feature>
<dbReference type="EMBL" id="MU007073">
    <property type="protein sequence ID" value="KAF2424816.1"/>
    <property type="molecule type" value="Genomic_DNA"/>
</dbReference>
<feature type="compositionally biased region" description="Polar residues" evidence="1">
    <location>
        <begin position="786"/>
        <end position="816"/>
    </location>
</feature>
<dbReference type="GO" id="GO:0010494">
    <property type="term" value="C:cytoplasmic stress granule"/>
    <property type="evidence" value="ECO:0007669"/>
    <property type="project" value="TreeGrafter"/>
</dbReference>
<feature type="compositionally biased region" description="Polar residues" evidence="1">
    <location>
        <begin position="365"/>
        <end position="374"/>
    </location>
</feature>
<feature type="region of interest" description="Disordered" evidence="1">
    <location>
        <begin position="961"/>
        <end position="985"/>
    </location>
</feature>
<dbReference type="InterPro" id="IPR025852">
    <property type="entry name" value="SM_dom_ATX"/>
</dbReference>
<dbReference type="Pfam" id="PF14438">
    <property type="entry name" value="SM-ATX"/>
    <property type="match status" value="1"/>
</dbReference>
<feature type="region of interest" description="Disordered" evidence="1">
    <location>
        <begin position="524"/>
        <end position="716"/>
    </location>
</feature>
<dbReference type="Pfam" id="PF06741">
    <property type="entry name" value="LsmAD"/>
    <property type="match status" value="1"/>
</dbReference>
<dbReference type="InterPro" id="IPR045117">
    <property type="entry name" value="ATXN2-like"/>
</dbReference>
<dbReference type="OrthoDB" id="2275718at2759"/>
<reference evidence="3" key="1">
    <citation type="journal article" date="2020" name="Stud. Mycol.">
        <title>101 Dothideomycetes genomes: a test case for predicting lifestyles and emergence of pathogens.</title>
        <authorList>
            <person name="Haridas S."/>
            <person name="Albert R."/>
            <person name="Binder M."/>
            <person name="Bloem J."/>
            <person name="Labutti K."/>
            <person name="Salamov A."/>
            <person name="Andreopoulos B."/>
            <person name="Baker S."/>
            <person name="Barry K."/>
            <person name="Bills G."/>
            <person name="Bluhm B."/>
            <person name="Cannon C."/>
            <person name="Castanera R."/>
            <person name="Culley D."/>
            <person name="Daum C."/>
            <person name="Ezra D."/>
            <person name="Gonzalez J."/>
            <person name="Henrissat B."/>
            <person name="Kuo A."/>
            <person name="Liang C."/>
            <person name="Lipzen A."/>
            <person name="Lutzoni F."/>
            <person name="Magnuson J."/>
            <person name="Mondo S."/>
            <person name="Nolan M."/>
            <person name="Ohm R."/>
            <person name="Pangilinan J."/>
            <person name="Park H.-J."/>
            <person name="Ramirez L."/>
            <person name="Alfaro M."/>
            <person name="Sun H."/>
            <person name="Tritt A."/>
            <person name="Yoshinaga Y."/>
            <person name="Zwiers L.-H."/>
            <person name="Turgeon B."/>
            <person name="Goodwin S."/>
            <person name="Spatafora J."/>
            <person name="Crous P."/>
            <person name="Grigoriev I."/>
        </authorList>
    </citation>
    <scope>NUCLEOTIDE SEQUENCE</scope>
    <source>
        <strain evidence="3">CBS 130266</strain>
    </source>
</reference>
<dbReference type="PANTHER" id="PTHR12854">
    <property type="entry name" value="ATAXIN 2-RELATED"/>
    <property type="match status" value="1"/>
</dbReference>
<dbReference type="GO" id="GO:0034063">
    <property type="term" value="P:stress granule assembly"/>
    <property type="evidence" value="ECO:0007669"/>
    <property type="project" value="TreeGrafter"/>
</dbReference>
<feature type="compositionally biased region" description="Low complexity" evidence="1">
    <location>
        <begin position="607"/>
        <end position="619"/>
    </location>
</feature>
<feature type="region of interest" description="Disordered" evidence="1">
    <location>
        <begin position="313"/>
        <end position="332"/>
    </location>
</feature>
<evidence type="ECO:0000259" key="2">
    <source>
        <dbReference type="SMART" id="SM01272"/>
    </source>
</evidence>
<feature type="region of interest" description="Disordered" evidence="1">
    <location>
        <begin position="745"/>
        <end position="769"/>
    </location>
</feature>
<feature type="compositionally biased region" description="Low complexity" evidence="1">
    <location>
        <begin position="529"/>
        <end position="543"/>
    </location>
</feature>
<keyword evidence="4" id="KW-1185">Reference proteome</keyword>
<dbReference type="SMART" id="SM01272">
    <property type="entry name" value="LsmAD"/>
    <property type="match status" value="1"/>
</dbReference>
<feature type="compositionally biased region" description="Pro residues" evidence="1">
    <location>
        <begin position="1059"/>
        <end position="1069"/>
    </location>
</feature>
<dbReference type="InterPro" id="IPR009604">
    <property type="entry name" value="LsmAD_domain"/>
</dbReference>
<feature type="compositionally biased region" description="Polar residues" evidence="1">
    <location>
        <begin position="577"/>
        <end position="589"/>
    </location>
</feature>
<feature type="compositionally biased region" description="Low complexity" evidence="1">
    <location>
        <begin position="11"/>
        <end position="26"/>
    </location>
</feature>
<dbReference type="GO" id="GO:0003729">
    <property type="term" value="F:mRNA binding"/>
    <property type="evidence" value="ECO:0007669"/>
    <property type="project" value="TreeGrafter"/>
</dbReference>
<feature type="compositionally biased region" description="Polar residues" evidence="1">
    <location>
        <begin position="61"/>
        <end position="75"/>
    </location>
</feature>
<feature type="compositionally biased region" description="Polar residues" evidence="1">
    <location>
        <begin position="1"/>
        <end position="10"/>
    </location>
</feature>
<name>A0A9P4TUD3_9PEZI</name>
<dbReference type="PANTHER" id="PTHR12854:SF7">
    <property type="entry name" value="ATAXIN-2 HOMOLOG"/>
    <property type="match status" value="1"/>
</dbReference>